<keyword evidence="4 7" id="KW-0812">Transmembrane</keyword>
<feature type="transmembrane region" description="Helical" evidence="7">
    <location>
        <begin position="126"/>
        <end position="143"/>
    </location>
</feature>
<dbReference type="AlphaFoldDB" id="A0A552KTS4"/>
<evidence type="ECO:0000256" key="7">
    <source>
        <dbReference type="SAM" id="Phobius"/>
    </source>
</evidence>
<dbReference type="EMBL" id="SFAM01000098">
    <property type="protein sequence ID" value="TRV11377.1"/>
    <property type="molecule type" value="Genomic_DNA"/>
</dbReference>
<feature type="transmembrane region" description="Helical" evidence="7">
    <location>
        <begin position="308"/>
        <end position="328"/>
    </location>
</feature>
<feature type="transmembrane region" description="Helical" evidence="7">
    <location>
        <begin position="44"/>
        <end position="65"/>
    </location>
</feature>
<comment type="similarity">
    <text evidence="2">Belongs to the acyltransferase 3 family.</text>
</comment>
<feature type="transmembrane region" description="Helical" evidence="7">
    <location>
        <begin position="86"/>
        <end position="106"/>
    </location>
</feature>
<feature type="domain" description="Acyltransferase 3" evidence="8">
    <location>
        <begin position="8"/>
        <end position="329"/>
    </location>
</feature>
<dbReference type="InterPro" id="IPR002656">
    <property type="entry name" value="Acyl_transf_3_dom"/>
</dbReference>
<name>A0A552KTS4_9CHRO</name>
<evidence type="ECO:0000256" key="3">
    <source>
        <dbReference type="ARBA" id="ARBA00022475"/>
    </source>
</evidence>
<evidence type="ECO:0000256" key="6">
    <source>
        <dbReference type="ARBA" id="ARBA00023136"/>
    </source>
</evidence>
<dbReference type="GO" id="GO:0005886">
    <property type="term" value="C:plasma membrane"/>
    <property type="evidence" value="ECO:0007669"/>
    <property type="project" value="UniProtKB-SubCell"/>
</dbReference>
<keyword evidence="5 7" id="KW-1133">Transmembrane helix</keyword>
<evidence type="ECO:0000256" key="2">
    <source>
        <dbReference type="ARBA" id="ARBA00007400"/>
    </source>
</evidence>
<gene>
    <name evidence="9" type="ORF">EWV45_11790</name>
</gene>
<evidence type="ECO:0000256" key="5">
    <source>
        <dbReference type="ARBA" id="ARBA00022989"/>
    </source>
</evidence>
<feature type="transmembrane region" description="Helical" evidence="7">
    <location>
        <begin position="178"/>
        <end position="196"/>
    </location>
</feature>
<dbReference type="PANTHER" id="PTHR40074">
    <property type="entry name" value="O-ACETYLTRANSFERASE WECH"/>
    <property type="match status" value="1"/>
</dbReference>
<dbReference type="GO" id="GO:0016413">
    <property type="term" value="F:O-acetyltransferase activity"/>
    <property type="evidence" value="ECO:0007669"/>
    <property type="project" value="TreeGrafter"/>
</dbReference>
<accession>A0A552KTS4</accession>
<reference evidence="9 10" key="1">
    <citation type="submission" date="2019-01" db="EMBL/GenBank/DDBJ databases">
        <title>Coherence of Microcystis species and biogeography revealed through population genomics.</title>
        <authorList>
            <person name="Perez-Carrascal O.M."/>
            <person name="Terrat Y."/>
            <person name="Giani A."/>
            <person name="Fortin N."/>
            <person name="Tromas N."/>
            <person name="Shapiro B.J."/>
        </authorList>
    </citation>
    <scope>NUCLEOTIDE SEQUENCE [LARGE SCALE GENOMIC DNA]</scope>
    <source>
        <strain evidence="9">Mf_QC_C_20070823_S10D</strain>
    </source>
</reference>
<evidence type="ECO:0000313" key="10">
    <source>
        <dbReference type="Proteomes" id="UP000315868"/>
    </source>
</evidence>
<keyword evidence="9" id="KW-0808">Transferase</keyword>
<feature type="transmembrane region" description="Helical" evidence="7">
    <location>
        <begin position="268"/>
        <end position="288"/>
    </location>
</feature>
<evidence type="ECO:0000256" key="1">
    <source>
        <dbReference type="ARBA" id="ARBA00004651"/>
    </source>
</evidence>
<dbReference type="Proteomes" id="UP000315868">
    <property type="component" value="Unassembled WGS sequence"/>
</dbReference>
<evidence type="ECO:0000256" key="4">
    <source>
        <dbReference type="ARBA" id="ARBA00022692"/>
    </source>
</evidence>
<feature type="transmembrane region" description="Helical" evidence="7">
    <location>
        <begin position="208"/>
        <end position="230"/>
    </location>
</feature>
<feature type="transmembrane region" description="Helical" evidence="7">
    <location>
        <begin position="155"/>
        <end position="172"/>
    </location>
</feature>
<feature type="transmembrane region" description="Helical" evidence="7">
    <location>
        <begin position="242"/>
        <end position="261"/>
    </location>
</feature>
<feature type="transmembrane region" description="Helical" evidence="7">
    <location>
        <begin position="12"/>
        <end position="32"/>
    </location>
</feature>
<keyword evidence="9" id="KW-0012">Acyltransferase</keyword>
<evidence type="ECO:0000313" key="9">
    <source>
        <dbReference type="EMBL" id="TRV11377.1"/>
    </source>
</evidence>
<organism evidence="9 10">
    <name type="scientific">Microcystis flos-aquae Mf_QC_C_20070823_S10D</name>
    <dbReference type="NCBI Taxonomy" id="2486236"/>
    <lineage>
        <taxon>Bacteria</taxon>
        <taxon>Bacillati</taxon>
        <taxon>Cyanobacteriota</taxon>
        <taxon>Cyanophyceae</taxon>
        <taxon>Oscillatoriophycideae</taxon>
        <taxon>Chroococcales</taxon>
        <taxon>Microcystaceae</taxon>
        <taxon>Microcystis</taxon>
    </lineage>
</organism>
<protein>
    <submittedName>
        <fullName evidence="9">Acyltransferase</fullName>
    </submittedName>
</protein>
<dbReference type="PANTHER" id="PTHR40074:SF2">
    <property type="entry name" value="O-ACETYLTRANSFERASE WECH"/>
    <property type="match status" value="1"/>
</dbReference>
<keyword evidence="6 7" id="KW-0472">Membrane</keyword>
<dbReference type="Pfam" id="PF01757">
    <property type="entry name" value="Acyl_transf_3"/>
    <property type="match status" value="1"/>
</dbReference>
<evidence type="ECO:0000259" key="8">
    <source>
        <dbReference type="Pfam" id="PF01757"/>
    </source>
</evidence>
<proteinExistence type="inferred from homology"/>
<sequence length="338" mass="39693">MENYRYSGFDYLRGIACVLVVLWHSGGLDFLLSFEFIRELTRVFYYNFCLLSVPIFFQISLFLTYSKGASFQYIKNRKVPQLLKIYFFWTILGAIAIYILGGRINFPFSRGLVGSIMWLLRGGIRIELYFLVSLILITSLVFLNQFVFRETKKSLELQLILLLFSSSLLYIYKFDYWNPLNFIPYIFSSLIIYEFSKNGMFLASTTKTRTISISFSILFILLSIVEWLWLYDPKAQFLLPPYSRISLVIGSSLILHLSLKIKYKPPGFLLLISSYSLGIYCIHFNFIYPVNYFNRLWNNLWPSLPAKLENSLTFLTILLLSIFFVFLLRRIKILKGLT</sequence>
<keyword evidence="3" id="KW-1003">Cell membrane</keyword>
<comment type="subcellular location">
    <subcellularLocation>
        <location evidence="1">Cell membrane</location>
        <topology evidence="1">Multi-pass membrane protein</topology>
    </subcellularLocation>
</comment>
<comment type="caution">
    <text evidence="9">The sequence shown here is derived from an EMBL/GenBank/DDBJ whole genome shotgun (WGS) entry which is preliminary data.</text>
</comment>
<dbReference type="GO" id="GO:0009246">
    <property type="term" value="P:enterobacterial common antigen biosynthetic process"/>
    <property type="evidence" value="ECO:0007669"/>
    <property type="project" value="TreeGrafter"/>
</dbReference>